<accession>A0ABQ0MSG4</accession>
<gene>
    <name evidence="5" type="ORF">MTCD1_00890</name>
</gene>
<evidence type="ECO:0000313" key="5">
    <source>
        <dbReference type="EMBL" id="GAW95288.1"/>
    </source>
</evidence>
<evidence type="ECO:0000256" key="2">
    <source>
        <dbReference type="SAM" id="SignalP"/>
    </source>
</evidence>
<dbReference type="InterPro" id="IPR025079">
    <property type="entry name" value="DUF3943"/>
</dbReference>
<name>A0ABQ0MSG4_9GAMM</name>
<dbReference type="EMBL" id="BDQM01000004">
    <property type="protein sequence ID" value="GAW95288.1"/>
    <property type="molecule type" value="Genomic_DNA"/>
</dbReference>
<dbReference type="Gene3D" id="2.40.160.20">
    <property type="match status" value="1"/>
</dbReference>
<evidence type="ECO:0000259" key="3">
    <source>
        <dbReference type="Pfam" id="PF13084"/>
    </source>
</evidence>
<feature type="signal peptide" evidence="2">
    <location>
        <begin position="1"/>
        <end position="37"/>
    </location>
</feature>
<comment type="caution">
    <text evidence="5">The sequence shown here is derived from an EMBL/GenBank/DDBJ whole genome shotgun (WGS) entry which is preliminary data.</text>
</comment>
<evidence type="ECO:0000259" key="4">
    <source>
        <dbReference type="Pfam" id="PF13505"/>
    </source>
</evidence>
<evidence type="ECO:0008006" key="7">
    <source>
        <dbReference type="Google" id="ProtNLM"/>
    </source>
</evidence>
<feature type="domain" description="DUF3943" evidence="3">
    <location>
        <begin position="167"/>
        <end position="276"/>
    </location>
</feature>
<keyword evidence="1 2" id="KW-0732">Signal</keyword>
<dbReference type="Pfam" id="PF13084">
    <property type="entry name" value="DUF3943"/>
    <property type="match status" value="1"/>
</dbReference>
<feature type="chain" id="PRO_5046612277" description="Ubiquitin-protein ligase" evidence="2">
    <location>
        <begin position="38"/>
        <end position="496"/>
    </location>
</feature>
<dbReference type="Proteomes" id="UP000197068">
    <property type="component" value="Unassembled WGS sequence"/>
</dbReference>
<feature type="domain" description="Outer membrane protein beta-barrel" evidence="4">
    <location>
        <begin position="350"/>
        <end position="489"/>
    </location>
</feature>
<evidence type="ECO:0000256" key="1">
    <source>
        <dbReference type="ARBA" id="ARBA00022729"/>
    </source>
</evidence>
<sequence>MTILDLNKYLTKSNNINPIVLAVLLVISAILPSQSFAQDFTQDFTQDKKHQEAKLAIANAQSQTDSDIEFTAEISVENLDEIYREMASNTLWEDSTPAADFYDSPFQLSIFSDANGEDSDRLWSQTNSIFTYGFGVIGIIALLPEEISNWDKEEGIIGKWSDNVKAGPVWDRDTGMLNLIGHPYFGGVYYQVARKSGYRQWDAFLYSAIMSTFYWEYGIEAFAETPSIQDLVITPVLGWAYGEWAFNTEMDIREQGGTVLGSSMLGSTALFFLDPVDSMSVGINNLFGKEIIRAGTGFVSFNEIPYGDTGQTDRQINFNLSLQFGDGGSYTPSTMKRSSYKNDPIDTGIIGVSYGVGNVVLDDLWDIADGTTTEYSLGLYFTRQFSSRVTYSKAKLTNNLSAAEDNYENYSVDSQFYFNTDSDFRPYLTAGFGETLWRRDIDSKRFQVNAGAGLHYKLNNNFALQLDWRFYHSTNANTSDHNTSLRLVYFLGNGER</sequence>
<dbReference type="RefSeq" id="WP_057181108.1">
    <property type="nucleotide sequence ID" value="NZ_BDQM01000004.1"/>
</dbReference>
<evidence type="ECO:0000313" key="6">
    <source>
        <dbReference type="Proteomes" id="UP000197068"/>
    </source>
</evidence>
<dbReference type="InterPro" id="IPR011250">
    <property type="entry name" value="OMP/PagP_B-barrel"/>
</dbReference>
<proteinExistence type="predicted"/>
<dbReference type="SUPFAM" id="SSF56925">
    <property type="entry name" value="OMPA-like"/>
    <property type="match status" value="1"/>
</dbReference>
<reference evidence="5 6" key="1">
    <citation type="submission" date="2017-06" db="EMBL/GenBank/DDBJ databases">
        <title>Whole Genome Sequences of Colwellia marinimaniae MTCD1.</title>
        <authorList>
            <person name="Kusumoto H."/>
            <person name="Inoue M."/>
            <person name="Tanikawa K."/>
            <person name="Maeji H."/>
            <person name="Cameron J.H."/>
            <person name="Bartlett D.H."/>
        </authorList>
    </citation>
    <scope>NUCLEOTIDE SEQUENCE [LARGE SCALE GENOMIC DNA]</scope>
    <source>
        <strain evidence="5 6">MTCD1</strain>
    </source>
</reference>
<organism evidence="5 6">
    <name type="scientific">Colwellia marinimaniae</name>
    <dbReference type="NCBI Taxonomy" id="1513592"/>
    <lineage>
        <taxon>Bacteria</taxon>
        <taxon>Pseudomonadati</taxon>
        <taxon>Pseudomonadota</taxon>
        <taxon>Gammaproteobacteria</taxon>
        <taxon>Alteromonadales</taxon>
        <taxon>Colwelliaceae</taxon>
        <taxon>Colwellia</taxon>
    </lineage>
</organism>
<protein>
    <recommendedName>
        <fullName evidence="7">Ubiquitin-protein ligase</fullName>
    </recommendedName>
</protein>
<dbReference type="InterPro" id="IPR027385">
    <property type="entry name" value="Beta-barrel_OMP"/>
</dbReference>
<dbReference type="Pfam" id="PF13505">
    <property type="entry name" value="OMP_b-brl"/>
    <property type="match status" value="1"/>
</dbReference>
<keyword evidence="6" id="KW-1185">Reference proteome</keyword>